<dbReference type="InterPro" id="IPR042175">
    <property type="entry name" value="Cell/Rod_MreC_2"/>
</dbReference>
<dbReference type="GO" id="GO:0008360">
    <property type="term" value="P:regulation of cell shape"/>
    <property type="evidence" value="ECO:0007669"/>
    <property type="project" value="UniProtKB-KW"/>
</dbReference>
<keyword evidence="3" id="KW-0133">Cell shape</keyword>
<dbReference type="OrthoDB" id="9792313at2"/>
<keyword evidence="6" id="KW-0472">Membrane</keyword>
<dbReference type="EMBL" id="CP025544">
    <property type="protein sequence ID" value="AXK60393.1"/>
    <property type="molecule type" value="Genomic_DNA"/>
</dbReference>
<evidence type="ECO:0000259" key="7">
    <source>
        <dbReference type="Pfam" id="PF04085"/>
    </source>
</evidence>
<dbReference type="Proteomes" id="UP000254834">
    <property type="component" value="Chromosome"/>
</dbReference>
<evidence type="ECO:0000256" key="6">
    <source>
        <dbReference type="SAM" id="Phobius"/>
    </source>
</evidence>
<evidence type="ECO:0000313" key="8">
    <source>
        <dbReference type="EMBL" id="AXK60393.1"/>
    </source>
</evidence>
<evidence type="ECO:0000256" key="3">
    <source>
        <dbReference type="ARBA" id="ARBA00022960"/>
    </source>
</evidence>
<reference evidence="8 9" key="1">
    <citation type="submission" date="2017-12" db="EMBL/GenBank/DDBJ databases">
        <title>Chromulinavorax destructans is a abundant pathogen of dominant heterotrophic picoflagllates.</title>
        <authorList>
            <person name="Deeg C.M."/>
            <person name="Zimmer M."/>
            <person name="Suttle C.A."/>
        </authorList>
    </citation>
    <scope>NUCLEOTIDE SEQUENCE [LARGE SCALE GENOMIC DNA]</scope>
    <source>
        <strain evidence="8 9">SeV1</strain>
    </source>
</reference>
<dbReference type="InterPro" id="IPR007221">
    <property type="entry name" value="MreC"/>
</dbReference>
<feature type="coiled-coil region" evidence="5">
    <location>
        <begin position="66"/>
        <end position="93"/>
    </location>
</feature>
<comment type="similarity">
    <text evidence="1">Belongs to the MreC family.</text>
</comment>
<keyword evidence="6" id="KW-1133">Transmembrane helix</keyword>
<evidence type="ECO:0000256" key="2">
    <source>
        <dbReference type="ARBA" id="ARBA00013855"/>
    </source>
</evidence>
<organism evidence="8 9">
    <name type="scientific">Candidatus Chromulinivorax destructor</name>
    <dbReference type="NCBI Taxonomy" id="2066483"/>
    <lineage>
        <taxon>Bacteria</taxon>
        <taxon>Candidatus Babelota</taxon>
        <taxon>Candidatus Babeliae</taxon>
        <taxon>Candidatus Babeliales</taxon>
        <taxon>Candidatus Chromulinivoraceae</taxon>
        <taxon>Candidatus Chromulinivorax</taxon>
    </lineage>
</organism>
<dbReference type="InterPro" id="IPR042177">
    <property type="entry name" value="Cell/Rod_1"/>
</dbReference>
<keyword evidence="9" id="KW-1185">Reference proteome</keyword>
<dbReference type="PANTHER" id="PTHR34138:SF1">
    <property type="entry name" value="CELL SHAPE-DETERMINING PROTEIN MREC"/>
    <property type="match status" value="1"/>
</dbReference>
<dbReference type="GO" id="GO:0005886">
    <property type="term" value="C:plasma membrane"/>
    <property type="evidence" value="ECO:0007669"/>
    <property type="project" value="TreeGrafter"/>
</dbReference>
<keyword evidence="5" id="KW-0175">Coiled coil</keyword>
<dbReference type="PANTHER" id="PTHR34138">
    <property type="entry name" value="CELL SHAPE-DETERMINING PROTEIN MREC"/>
    <property type="match status" value="1"/>
</dbReference>
<dbReference type="Gene3D" id="2.40.10.340">
    <property type="entry name" value="Rod shape-determining protein MreC, domain 1"/>
    <property type="match status" value="1"/>
</dbReference>
<feature type="domain" description="Rod shape-determining protein MreC beta-barrel core" evidence="7">
    <location>
        <begin position="120"/>
        <end position="263"/>
    </location>
</feature>
<evidence type="ECO:0000256" key="5">
    <source>
        <dbReference type="SAM" id="Coils"/>
    </source>
</evidence>
<accession>A0A345ZAS6</accession>
<dbReference type="Pfam" id="PF04085">
    <property type="entry name" value="MreC"/>
    <property type="match status" value="1"/>
</dbReference>
<dbReference type="KEGG" id="cdes:C0J27_01350"/>
<keyword evidence="6" id="KW-0812">Transmembrane</keyword>
<dbReference type="Gene3D" id="2.40.10.350">
    <property type="entry name" value="Rod shape-determining protein MreC, domain 2"/>
    <property type="match status" value="1"/>
</dbReference>
<protein>
    <recommendedName>
        <fullName evidence="2">Cell shape-determining protein MreC</fullName>
    </recommendedName>
    <alternativeName>
        <fullName evidence="4">Cell shape protein MreC</fullName>
    </alternativeName>
</protein>
<proteinExistence type="inferred from homology"/>
<gene>
    <name evidence="8" type="ORF">C0J27_01350</name>
</gene>
<evidence type="ECO:0000256" key="1">
    <source>
        <dbReference type="ARBA" id="ARBA00009369"/>
    </source>
</evidence>
<dbReference type="InterPro" id="IPR055342">
    <property type="entry name" value="MreC_beta-barrel_core"/>
</dbReference>
<dbReference type="RefSeq" id="WP_115585408.1">
    <property type="nucleotide sequence ID" value="NZ_CP025544.1"/>
</dbReference>
<name>A0A345ZAS6_9BACT</name>
<feature type="transmembrane region" description="Helical" evidence="6">
    <location>
        <begin position="9"/>
        <end position="28"/>
    </location>
</feature>
<evidence type="ECO:0000313" key="9">
    <source>
        <dbReference type="Proteomes" id="UP000254834"/>
    </source>
</evidence>
<dbReference type="AlphaFoldDB" id="A0A345ZAS6"/>
<sequence length="265" mass="30330">MQELGLKDWCVRFFFIFLFCFMINRLFFFSPGMAELSSSYVLYPILRVQRFFTDPITRYFTQKSNLAALHQDIAKLVLEKDDLQAQVIRLETTLNFEQCSQEIRDYATKYDFSGQQLAQVLLRSFDDAGHFYWVDAGLNKGISCNMIAVYKNNIIGRVIHVDPLYSKIALITDKRCKITAMCAQTKSVGIYEGNNSFAPGFDFVPHYETLQVGDLLISTGQGLVYPQGFAVGKILNFHIQDVAYKVTVQPLIDIKQLDFVYLIAV</sequence>
<evidence type="ECO:0000256" key="4">
    <source>
        <dbReference type="ARBA" id="ARBA00032089"/>
    </source>
</evidence>